<evidence type="ECO:0000313" key="2">
    <source>
        <dbReference type="Proteomes" id="UP000199163"/>
    </source>
</evidence>
<gene>
    <name evidence="1" type="ORF">SAMN05192534_14416</name>
</gene>
<reference evidence="1 2" key="1">
    <citation type="submission" date="2016-10" db="EMBL/GenBank/DDBJ databases">
        <authorList>
            <person name="de Groot N.N."/>
        </authorList>
    </citation>
    <scope>NUCLEOTIDE SEQUENCE [LARGE SCALE GENOMIC DNA]</scope>
    <source>
        <strain evidence="1 2">DSM 21632</strain>
    </source>
</reference>
<dbReference type="Proteomes" id="UP000199163">
    <property type="component" value="Unassembled WGS sequence"/>
</dbReference>
<organism evidence="1 2">
    <name type="scientific">Alteribacillus persepolensis</name>
    <dbReference type="NCBI Taxonomy" id="568899"/>
    <lineage>
        <taxon>Bacteria</taxon>
        <taxon>Bacillati</taxon>
        <taxon>Bacillota</taxon>
        <taxon>Bacilli</taxon>
        <taxon>Bacillales</taxon>
        <taxon>Bacillaceae</taxon>
        <taxon>Alteribacillus</taxon>
    </lineage>
</organism>
<accession>A0A1G8KB44</accession>
<keyword evidence="2" id="KW-1185">Reference proteome</keyword>
<sequence length="51" mass="5782">MGKFPVFFVRRDMNNDRLCQRGKGTGIRVMKLLSVRKGLLPAVFSLWIGGD</sequence>
<protein>
    <submittedName>
        <fullName evidence="1">Uncharacterized protein</fullName>
    </submittedName>
</protein>
<dbReference type="STRING" id="568899.SAMN05192534_14416"/>
<proteinExistence type="predicted"/>
<name>A0A1G8KB44_9BACI</name>
<dbReference type="AlphaFoldDB" id="A0A1G8KB44"/>
<evidence type="ECO:0000313" key="1">
    <source>
        <dbReference type="EMBL" id="SDI40617.1"/>
    </source>
</evidence>
<dbReference type="EMBL" id="FNDK01000044">
    <property type="protein sequence ID" value="SDI40617.1"/>
    <property type="molecule type" value="Genomic_DNA"/>
</dbReference>